<dbReference type="Proteomes" id="UP000777661">
    <property type="component" value="Unassembled WGS sequence"/>
</dbReference>
<sequence length="154" mass="16537">MAAAEPNARSWPQAVGIGLLVSIITAAMMLALTAAGLSPFPKPPSLAFAETMLGRTLPPPVGLLFHTLYVTFWSVIFVRYIPHRDLWTALGLAGVLWLVILVVFFPVVGWGFAGVSVSLRLIPASFVPHLLFGLLLWALDKYLPASRSARSAAG</sequence>
<keyword evidence="1" id="KW-0472">Membrane</keyword>
<evidence type="ECO:0000313" key="3">
    <source>
        <dbReference type="Proteomes" id="UP000777661"/>
    </source>
</evidence>
<keyword evidence="1" id="KW-0812">Transmembrane</keyword>
<proteinExistence type="predicted"/>
<dbReference type="EMBL" id="JAHSQO010000008">
    <property type="protein sequence ID" value="MBY8918969.1"/>
    <property type="molecule type" value="Genomic_DNA"/>
</dbReference>
<feature type="transmembrane region" description="Helical" evidence="1">
    <location>
        <begin position="14"/>
        <end position="37"/>
    </location>
</feature>
<organism evidence="2 3">
    <name type="scientific">Nitratireductor rhodophyticola</name>
    <dbReference type="NCBI Taxonomy" id="2854036"/>
    <lineage>
        <taxon>Bacteria</taxon>
        <taxon>Pseudomonadati</taxon>
        <taxon>Pseudomonadota</taxon>
        <taxon>Alphaproteobacteria</taxon>
        <taxon>Hyphomicrobiales</taxon>
        <taxon>Phyllobacteriaceae</taxon>
        <taxon>Nitratireductor</taxon>
    </lineage>
</organism>
<protein>
    <recommendedName>
        <fullName evidence="4">DUF4386 domain-containing protein</fullName>
    </recommendedName>
</protein>
<evidence type="ECO:0008006" key="4">
    <source>
        <dbReference type="Google" id="ProtNLM"/>
    </source>
</evidence>
<feature type="transmembrane region" description="Helical" evidence="1">
    <location>
        <begin position="119"/>
        <end position="139"/>
    </location>
</feature>
<accession>A0ABS7RE88</accession>
<feature type="transmembrane region" description="Helical" evidence="1">
    <location>
        <begin position="90"/>
        <end position="113"/>
    </location>
</feature>
<keyword evidence="3" id="KW-1185">Reference proteome</keyword>
<dbReference type="RefSeq" id="WP_223006623.1">
    <property type="nucleotide sequence ID" value="NZ_CBDDPV010000002.1"/>
</dbReference>
<comment type="caution">
    <text evidence="2">The sequence shown here is derived from an EMBL/GenBank/DDBJ whole genome shotgun (WGS) entry which is preliminary data.</text>
</comment>
<feature type="transmembrane region" description="Helical" evidence="1">
    <location>
        <begin position="57"/>
        <end position="78"/>
    </location>
</feature>
<evidence type="ECO:0000313" key="2">
    <source>
        <dbReference type="EMBL" id="MBY8918969.1"/>
    </source>
</evidence>
<reference evidence="2 3" key="1">
    <citation type="submission" date="2021-06" db="EMBL/GenBank/DDBJ databases">
        <title>Nitratireductor porphyridii sp. nov., isolated from a small marine red alga, Porphyridium purpureum in South Korea.</title>
        <authorList>
            <person name="Kim K.H."/>
            <person name="Kristyanto S."/>
            <person name="Jeon C.O."/>
        </authorList>
    </citation>
    <scope>NUCLEOTIDE SEQUENCE [LARGE SCALE GENOMIC DNA]</scope>
    <source>
        <strain evidence="2 3">R6</strain>
    </source>
</reference>
<name>A0ABS7RE88_9HYPH</name>
<evidence type="ECO:0000256" key="1">
    <source>
        <dbReference type="SAM" id="Phobius"/>
    </source>
</evidence>
<gene>
    <name evidence="2" type="ORF">KVG22_20395</name>
</gene>
<keyword evidence="1" id="KW-1133">Transmembrane helix</keyword>